<name>A0A9N9NM01_9GLOM</name>
<gene>
    <name evidence="7" type="ORF">CPELLU_LOCUS14365</name>
</gene>
<proteinExistence type="predicted"/>
<evidence type="ECO:0000256" key="4">
    <source>
        <dbReference type="PROSITE-ProRule" id="PRU01343"/>
    </source>
</evidence>
<dbReference type="OrthoDB" id="2380221at2759"/>
<dbReference type="InterPro" id="IPR010666">
    <property type="entry name" value="Znf_GRF"/>
</dbReference>
<sequence length="384" mass="44263">MEFSENHLGNDLRLTCDCQQPAVRKIAGPTARNPGKPYYVCNQENRCQFFEFEEKSIERLRNLGVINDSNPSPLLFNMNQPNVVTRSSVKRKATSDDDDEISFWTSAPKNKDAGRSLFENKDKTRSAPNVIHFQHTSPGSGNGCGMKHDHKSMELSRAITEHMSRQDRLLLASNKRIKFLLDEWNSSKDEIKRQKQEIEYLRNRVQEMENDHSSISQTYANELYKNRIDLVSSNAYNTQLLKEIETLKNSKDRLSQIVLRYEKQFADDNEQINNLVTQNNHLADANRCLIQQCSLTNSQPTNFQDTQEFKRLSEEILSLRSHILELEKSNDLLGRSNVTCRNVGNLEIDSVTATNEYSNNAVKLGIDNNVKYEPIDLKFRPLEE</sequence>
<dbReference type="PROSITE" id="PS51999">
    <property type="entry name" value="ZF_GRF"/>
    <property type="match status" value="1"/>
</dbReference>
<protein>
    <submittedName>
        <fullName evidence="7">19307_t:CDS:1</fullName>
    </submittedName>
</protein>
<keyword evidence="2 4" id="KW-0863">Zinc-finger</keyword>
<organism evidence="7 8">
    <name type="scientific">Cetraspora pellucida</name>
    <dbReference type="NCBI Taxonomy" id="1433469"/>
    <lineage>
        <taxon>Eukaryota</taxon>
        <taxon>Fungi</taxon>
        <taxon>Fungi incertae sedis</taxon>
        <taxon>Mucoromycota</taxon>
        <taxon>Glomeromycotina</taxon>
        <taxon>Glomeromycetes</taxon>
        <taxon>Diversisporales</taxon>
        <taxon>Gigasporaceae</taxon>
        <taxon>Cetraspora</taxon>
    </lineage>
</organism>
<dbReference type="AlphaFoldDB" id="A0A9N9NM01"/>
<evidence type="ECO:0000256" key="5">
    <source>
        <dbReference type="SAM" id="Coils"/>
    </source>
</evidence>
<evidence type="ECO:0000256" key="1">
    <source>
        <dbReference type="ARBA" id="ARBA00022723"/>
    </source>
</evidence>
<accession>A0A9N9NM01</accession>
<dbReference type="GO" id="GO:0008270">
    <property type="term" value="F:zinc ion binding"/>
    <property type="evidence" value="ECO:0007669"/>
    <property type="project" value="UniProtKB-KW"/>
</dbReference>
<dbReference type="Proteomes" id="UP000789759">
    <property type="component" value="Unassembled WGS sequence"/>
</dbReference>
<dbReference type="EMBL" id="CAJVQA010016905">
    <property type="protein sequence ID" value="CAG8745725.1"/>
    <property type="molecule type" value="Genomic_DNA"/>
</dbReference>
<feature type="coiled-coil region" evidence="5">
    <location>
        <begin position="237"/>
        <end position="264"/>
    </location>
</feature>
<keyword evidence="8" id="KW-1185">Reference proteome</keyword>
<evidence type="ECO:0000259" key="6">
    <source>
        <dbReference type="PROSITE" id="PS51999"/>
    </source>
</evidence>
<feature type="domain" description="GRF-type" evidence="6">
    <location>
        <begin position="16"/>
        <end position="56"/>
    </location>
</feature>
<keyword evidence="3" id="KW-0862">Zinc</keyword>
<evidence type="ECO:0000313" key="8">
    <source>
        <dbReference type="Proteomes" id="UP000789759"/>
    </source>
</evidence>
<keyword evidence="5" id="KW-0175">Coiled coil</keyword>
<evidence type="ECO:0000256" key="2">
    <source>
        <dbReference type="ARBA" id="ARBA00022771"/>
    </source>
</evidence>
<dbReference type="Pfam" id="PF06839">
    <property type="entry name" value="Zn_ribbon_GRF"/>
    <property type="match status" value="1"/>
</dbReference>
<keyword evidence="1" id="KW-0479">Metal-binding</keyword>
<evidence type="ECO:0000256" key="3">
    <source>
        <dbReference type="ARBA" id="ARBA00022833"/>
    </source>
</evidence>
<comment type="caution">
    <text evidence="7">The sequence shown here is derived from an EMBL/GenBank/DDBJ whole genome shotgun (WGS) entry which is preliminary data.</text>
</comment>
<reference evidence="7" key="1">
    <citation type="submission" date="2021-06" db="EMBL/GenBank/DDBJ databases">
        <authorList>
            <person name="Kallberg Y."/>
            <person name="Tangrot J."/>
            <person name="Rosling A."/>
        </authorList>
    </citation>
    <scope>NUCLEOTIDE SEQUENCE</scope>
    <source>
        <strain evidence="7">FL966</strain>
    </source>
</reference>
<evidence type="ECO:0000313" key="7">
    <source>
        <dbReference type="EMBL" id="CAG8745725.1"/>
    </source>
</evidence>